<dbReference type="PANTHER" id="PTHR19288:SF46">
    <property type="entry name" value="HALOACID DEHALOGENASE-LIKE HYDROLASE DOMAIN-CONTAINING PROTEIN 2"/>
    <property type="match status" value="1"/>
</dbReference>
<reference evidence="3" key="1">
    <citation type="submission" date="2020-09" db="EMBL/GenBank/DDBJ databases">
        <title>The genome sequence of strain Labrenzia suaedae 4C16A.</title>
        <authorList>
            <person name="Liu Y."/>
        </authorList>
    </citation>
    <scope>NUCLEOTIDE SEQUENCE [LARGE SCALE GENOMIC DNA]</scope>
    <source>
        <strain evidence="3">4C16A</strain>
    </source>
</reference>
<dbReference type="RefSeq" id="WP_192148644.1">
    <property type="nucleotide sequence ID" value="NZ_JACYXI010000008.1"/>
</dbReference>
<evidence type="ECO:0000256" key="1">
    <source>
        <dbReference type="SAM" id="MobiDB-lite"/>
    </source>
</evidence>
<comment type="caution">
    <text evidence="2">The sequence shown here is derived from an EMBL/GenBank/DDBJ whole genome shotgun (WGS) entry which is preliminary data.</text>
</comment>
<dbReference type="Proteomes" id="UP000632063">
    <property type="component" value="Unassembled WGS sequence"/>
</dbReference>
<name>A0ABR9CQ17_9HYPH</name>
<dbReference type="SUPFAM" id="SSF56784">
    <property type="entry name" value="HAD-like"/>
    <property type="match status" value="1"/>
</dbReference>
<gene>
    <name evidence="2" type="ORF">IG616_13225</name>
</gene>
<organism evidence="2 3">
    <name type="scientific">Roseibium litorale</name>
    <dbReference type="NCBI Taxonomy" id="2803841"/>
    <lineage>
        <taxon>Bacteria</taxon>
        <taxon>Pseudomonadati</taxon>
        <taxon>Pseudomonadota</taxon>
        <taxon>Alphaproteobacteria</taxon>
        <taxon>Hyphomicrobiales</taxon>
        <taxon>Stappiaceae</taxon>
        <taxon>Roseibium</taxon>
    </lineage>
</organism>
<dbReference type="Gene3D" id="3.40.50.1000">
    <property type="entry name" value="HAD superfamily/HAD-like"/>
    <property type="match status" value="2"/>
</dbReference>
<dbReference type="Pfam" id="PF13242">
    <property type="entry name" value="Hydrolase_like"/>
    <property type="match status" value="1"/>
</dbReference>
<reference evidence="2 3" key="2">
    <citation type="journal article" date="2021" name="Int. J. Syst. Evol. Microbiol.">
        <title>Roseibium litorale sp. nov., isolated from a tidal flat sediment and proposal for the reclassification of Labrenzia polysiphoniae as Roseibium polysiphoniae comb. nov.</title>
        <authorList>
            <person name="Liu Y."/>
            <person name="Pei T."/>
            <person name="Du J."/>
            <person name="Chao M."/>
            <person name="Deng M.R."/>
            <person name="Zhu H."/>
        </authorList>
    </citation>
    <scope>NUCLEOTIDE SEQUENCE [LARGE SCALE GENOMIC DNA]</scope>
    <source>
        <strain evidence="2 3">4C16A</strain>
    </source>
</reference>
<accession>A0ABR9CQ17</accession>
<sequence length="274" mass="28107">MRARKTTTIHALDAAHVADYAAVLCDLDGCLVAGGLPLPGAEDFVHACASTLSIVSNNSADTGVTLSRHLRSIGLPVPPERIFLAGELAVRTIAAERPGARVAVFAEPPLRQLASGLGLEQPEDRADVVLLARDTQFTLATLERALRLIEQGADLVVTNPDLFHPNAEGRPVPETGALLAAFRACCPDLAPRVFGKPEPFLISEALSASGVSAAHAVFVGDNPATDGAAAALAGLDFLHLAPAGQPLAAGASSQPAGHSHANGARPASLEVTPC</sequence>
<dbReference type="PANTHER" id="PTHR19288">
    <property type="entry name" value="4-NITROPHENYLPHOSPHATASE-RELATED"/>
    <property type="match status" value="1"/>
</dbReference>
<dbReference type="Pfam" id="PF13344">
    <property type="entry name" value="Hydrolase_6"/>
    <property type="match status" value="1"/>
</dbReference>
<protein>
    <submittedName>
        <fullName evidence="2">HAD hydrolase-like protein</fullName>
    </submittedName>
</protein>
<evidence type="ECO:0000313" key="3">
    <source>
        <dbReference type="Proteomes" id="UP000632063"/>
    </source>
</evidence>
<keyword evidence="3" id="KW-1185">Reference proteome</keyword>
<dbReference type="InterPro" id="IPR036412">
    <property type="entry name" value="HAD-like_sf"/>
</dbReference>
<dbReference type="InterPro" id="IPR023214">
    <property type="entry name" value="HAD_sf"/>
</dbReference>
<dbReference type="InterPro" id="IPR006357">
    <property type="entry name" value="HAD-SF_hydro_IIA"/>
</dbReference>
<dbReference type="EMBL" id="JACYXI010000008">
    <property type="protein sequence ID" value="MBD8892510.1"/>
    <property type="molecule type" value="Genomic_DNA"/>
</dbReference>
<proteinExistence type="predicted"/>
<feature type="region of interest" description="Disordered" evidence="1">
    <location>
        <begin position="248"/>
        <end position="274"/>
    </location>
</feature>
<evidence type="ECO:0000313" key="2">
    <source>
        <dbReference type="EMBL" id="MBD8892510.1"/>
    </source>
</evidence>